<dbReference type="SUPFAM" id="SSF81383">
    <property type="entry name" value="F-box domain"/>
    <property type="match status" value="1"/>
</dbReference>
<dbReference type="Pfam" id="PF00646">
    <property type="entry name" value="F-box"/>
    <property type="match status" value="1"/>
</dbReference>
<reference evidence="3" key="1">
    <citation type="submission" date="2009-05" db="EMBL/GenBank/DDBJ databases">
        <authorList>
            <person name="Ammiraju J.S.S."/>
            <person name="Lu F."/>
            <person name="Sanyal A."/>
            <person name="Song X."/>
            <person name="Jiang N."/>
            <person name="Pontaroli A.C."/>
            <person name="Rambo T."/>
            <person name="Currie J."/>
            <person name="Kollura K."/>
            <person name="Talag J."/>
            <person name="Fan C."/>
            <person name="Goicoechea J.L."/>
            <person name="Zuccolo A."/>
            <person name="Bennetzen J.L."/>
            <person name="Chen M."/>
            <person name="Jackson S."/>
            <person name="Wing R.A."/>
        </authorList>
    </citation>
    <scope>NUCLEOTIDE SEQUENCE</scope>
</reference>
<dbReference type="InterPro" id="IPR036047">
    <property type="entry name" value="F-box-like_dom_sf"/>
</dbReference>
<evidence type="ECO:0000259" key="2">
    <source>
        <dbReference type="Pfam" id="PF00646"/>
    </source>
</evidence>
<accession>E0CWB3</accession>
<evidence type="ECO:0000313" key="3">
    <source>
        <dbReference type="EMBL" id="ACS49645.1"/>
    </source>
</evidence>
<dbReference type="CDD" id="cd22160">
    <property type="entry name" value="F-box_AtFBL13-like"/>
    <property type="match status" value="1"/>
</dbReference>
<proteinExistence type="predicted"/>
<reference evidence="3" key="2">
    <citation type="journal article" date="2010" name="Plant J.">
        <title>Spatio-temporal patterns of genome evolution in allotetraploid species of the genus Oryza.</title>
        <authorList>
            <person name="Ammiraju J.S."/>
            <person name="Fan C."/>
            <person name="Yu Y."/>
            <person name="Song X."/>
            <person name="Cranston K.A."/>
            <person name="Pontaroli A.C."/>
            <person name="Lu F."/>
            <person name="Sanyal A."/>
            <person name="Jiang N."/>
            <person name="Rambo T."/>
            <person name="Currie J."/>
            <person name="Collura K."/>
            <person name="Talag J."/>
            <person name="Bennetzen J.L."/>
            <person name="Chen M."/>
            <person name="Jackson S."/>
            <person name="Wing R.A."/>
        </authorList>
    </citation>
    <scope>NUCLEOTIDE SEQUENCE</scope>
</reference>
<dbReference type="PANTHER" id="PTHR34223">
    <property type="entry name" value="OS11G0201299 PROTEIN"/>
    <property type="match status" value="1"/>
</dbReference>
<dbReference type="PANTHER" id="PTHR34223:SF80">
    <property type="entry name" value="OS11G0205900 PROTEIN"/>
    <property type="match status" value="1"/>
</dbReference>
<protein>
    <submittedName>
        <fullName evidence="3">F-box family-2</fullName>
    </submittedName>
</protein>
<organism evidence="3">
    <name type="scientific">Oryza coarctata</name>
    <name type="common">Wild rice</name>
    <name type="synonym">Porteresia coarctata</name>
    <dbReference type="NCBI Taxonomy" id="77588"/>
    <lineage>
        <taxon>Eukaryota</taxon>
        <taxon>Viridiplantae</taxon>
        <taxon>Streptophyta</taxon>
        <taxon>Embryophyta</taxon>
        <taxon>Tracheophyta</taxon>
        <taxon>Spermatophyta</taxon>
        <taxon>Magnoliopsida</taxon>
        <taxon>Liliopsida</taxon>
        <taxon>Poales</taxon>
        <taxon>Poaceae</taxon>
        <taxon>BOP clade</taxon>
        <taxon>Oryzoideae</taxon>
        <taxon>Oryzeae</taxon>
        <taxon>Oryzinae</taxon>
        <taxon>Oryza</taxon>
    </lineage>
</organism>
<sequence length="193" mass="21468">MWIDFLEELNLAGWDWAGTHSRAGRPWPDARRLFDGMRPQGKTWKRGQGAGPRSGGGDEDPIGDLPDGILHHILGFVPAPDTVRTWVLARRWCHLWKSATGLRITDGDGVELVPTEELHDFVDFLLLLRGRAPLDTCELSFFGDLSDGGARRVNLWFRHAVLCEVQVLRLNVTRSASGLALHDLLLCPGTGRS</sequence>
<gene>
    <name evidence="3" type="ORF">OC_Ba202M20.15</name>
</gene>
<feature type="domain" description="F-box" evidence="2">
    <location>
        <begin position="64"/>
        <end position="98"/>
    </location>
</feature>
<feature type="region of interest" description="Disordered" evidence="1">
    <location>
        <begin position="37"/>
        <end position="61"/>
    </location>
</feature>
<dbReference type="InterPro" id="IPR053781">
    <property type="entry name" value="F-box_AtFBL13-like"/>
</dbReference>
<dbReference type="InterPro" id="IPR053197">
    <property type="entry name" value="F-box_SCFL_complex_component"/>
</dbReference>
<name>E0CWB3_ORYCO</name>
<dbReference type="AlphaFoldDB" id="E0CWB3"/>
<dbReference type="EMBL" id="GQ203301">
    <property type="protein sequence ID" value="ACS49645.1"/>
    <property type="molecule type" value="Genomic_DNA"/>
</dbReference>
<evidence type="ECO:0000256" key="1">
    <source>
        <dbReference type="SAM" id="MobiDB-lite"/>
    </source>
</evidence>
<dbReference type="InterPro" id="IPR001810">
    <property type="entry name" value="F-box_dom"/>
</dbReference>